<protein>
    <submittedName>
        <fullName evidence="3">M23 family metallopeptidase</fullName>
    </submittedName>
</protein>
<dbReference type="InterPro" id="IPR011055">
    <property type="entry name" value="Dup_hybrid_motif"/>
</dbReference>
<evidence type="ECO:0000313" key="3">
    <source>
        <dbReference type="EMBL" id="QTH71651.1"/>
    </source>
</evidence>
<keyword evidence="1" id="KW-0732">Signal</keyword>
<dbReference type="AlphaFoldDB" id="A0A975HL26"/>
<dbReference type="Proteomes" id="UP000664904">
    <property type="component" value="Chromosome"/>
</dbReference>
<accession>A0A975HL26</accession>
<dbReference type="GO" id="GO:0004222">
    <property type="term" value="F:metalloendopeptidase activity"/>
    <property type="evidence" value="ECO:0007669"/>
    <property type="project" value="TreeGrafter"/>
</dbReference>
<dbReference type="InterPro" id="IPR016047">
    <property type="entry name" value="M23ase_b-sheet_dom"/>
</dbReference>
<dbReference type="SUPFAM" id="SSF51261">
    <property type="entry name" value="Duplicated hybrid motif"/>
    <property type="match status" value="1"/>
</dbReference>
<feature type="signal peptide" evidence="1">
    <location>
        <begin position="1"/>
        <end position="28"/>
    </location>
</feature>
<dbReference type="Gene3D" id="2.70.70.10">
    <property type="entry name" value="Glucose Permease (Domain IIA)"/>
    <property type="match status" value="1"/>
</dbReference>
<evidence type="ECO:0000256" key="1">
    <source>
        <dbReference type="SAM" id="SignalP"/>
    </source>
</evidence>
<name>A0A975HL26_9GAMM</name>
<dbReference type="PANTHER" id="PTHR21666:SF285">
    <property type="entry name" value="M23 FAMILY METALLOPEPTIDASE"/>
    <property type="match status" value="1"/>
</dbReference>
<dbReference type="Pfam" id="PF01551">
    <property type="entry name" value="Peptidase_M23"/>
    <property type="match status" value="1"/>
</dbReference>
<evidence type="ECO:0000259" key="2">
    <source>
        <dbReference type="Pfam" id="PF01551"/>
    </source>
</evidence>
<proteinExistence type="predicted"/>
<sequence>MKELVKVRFRWLNAVYLACALTGFSIQAQEIELKGNLTQGGLVIGHVGDLTNVSLNGKPLKHTKDGYFVFGFARDAAPTAELKWTDRKGHSFSKVIKVAQREFKIDRVNGVEKKYVSPPEAVLERIRNDSKRVTEARSGFSEKRFFLDPFYKPAEGRISGVYGSQRVFNGVPKNPHYGLDIANKTGTHVYAPASGTVVLAEPDLYYSGGTVIIDHGFGVTSTYLHLSKLHVHVGDDVTTGKHFADIGATGRVTGPHLDWRLNWFNERLDPALVMKETLAVKEAKNDVKR</sequence>
<reference evidence="3" key="1">
    <citation type="submission" date="2021-03" db="EMBL/GenBank/DDBJ databases">
        <title>Complete Genome of Pseudoalteromonas xiamenensis STKMTI.2, a new potential marine bacterium producing anti-Vibrio compounds.</title>
        <authorList>
            <person name="Handayani D.P."/>
            <person name="Isnansetyo A."/>
            <person name="Istiqomah I."/>
            <person name="Jumina J."/>
        </authorList>
    </citation>
    <scope>NUCLEOTIDE SEQUENCE</scope>
    <source>
        <strain evidence="3">STKMTI.2</strain>
    </source>
</reference>
<feature type="chain" id="PRO_5037146795" evidence="1">
    <location>
        <begin position="29"/>
        <end position="289"/>
    </location>
</feature>
<organism evidence="3 4">
    <name type="scientific">Pseudoalteromonas xiamenensis</name>
    <dbReference type="NCBI Taxonomy" id="882626"/>
    <lineage>
        <taxon>Bacteria</taxon>
        <taxon>Pseudomonadati</taxon>
        <taxon>Pseudomonadota</taxon>
        <taxon>Gammaproteobacteria</taxon>
        <taxon>Alteromonadales</taxon>
        <taxon>Pseudoalteromonadaceae</taxon>
        <taxon>Pseudoalteromonas</taxon>
    </lineage>
</organism>
<dbReference type="FunFam" id="2.70.70.10:FF:000019">
    <property type="entry name" value="M23 family peptidase"/>
    <property type="match status" value="1"/>
</dbReference>
<dbReference type="CDD" id="cd12797">
    <property type="entry name" value="M23_peptidase"/>
    <property type="match status" value="1"/>
</dbReference>
<gene>
    <name evidence="3" type="ORF">J5O05_01370</name>
</gene>
<dbReference type="PANTHER" id="PTHR21666">
    <property type="entry name" value="PEPTIDASE-RELATED"/>
    <property type="match status" value="1"/>
</dbReference>
<feature type="domain" description="M23ase beta-sheet core" evidence="2">
    <location>
        <begin position="175"/>
        <end position="270"/>
    </location>
</feature>
<evidence type="ECO:0000313" key="4">
    <source>
        <dbReference type="Proteomes" id="UP000664904"/>
    </source>
</evidence>
<dbReference type="KEGG" id="pxi:J5O05_01370"/>
<keyword evidence="4" id="KW-1185">Reference proteome</keyword>
<dbReference type="InterPro" id="IPR050570">
    <property type="entry name" value="Cell_wall_metabolism_enzyme"/>
</dbReference>
<dbReference type="EMBL" id="CP072133">
    <property type="protein sequence ID" value="QTH71651.1"/>
    <property type="molecule type" value="Genomic_DNA"/>
</dbReference>